<reference evidence="6" key="1">
    <citation type="journal article" date="2014" name="Proc. Natl. Acad. Sci. U.S.A.">
        <title>Extensive sampling of basidiomycete genomes demonstrates inadequacy of the white-rot/brown-rot paradigm for wood decay fungi.</title>
        <authorList>
            <person name="Riley R."/>
            <person name="Salamov A.A."/>
            <person name="Brown D.W."/>
            <person name="Nagy L.G."/>
            <person name="Floudas D."/>
            <person name="Held B.W."/>
            <person name="Levasseur A."/>
            <person name="Lombard V."/>
            <person name="Morin E."/>
            <person name="Otillar R."/>
            <person name="Lindquist E.A."/>
            <person name="Sun H."/>
            <person name="LaButti K.M."/>
            <person name="Schmutz J."/>
            <person name="Jabbour D."/>
            <person name="Luo H."/>
            <person name="Baker S.E."/>
            <person name="Pisabarro A.G."/>
            <person name="Walton J.D."/>
            <person name="Blanchette R.A."/>
            <person name="Henrissat B."/>
            <person name="Martin F."/>
            <person name="Cullen D."/>
            <person name="Hibbett D.S."/>
            <person name="Grigoriev I.V."/>
        </authorList>
    </citation>
    <scope>NUCLEOTIDE SEQUENCE [LARGE SCALE GENOMIC DNA]</scope>
    <source>
        <strain evidence="6">FD-172 SS1</strain>
    </source>
</reference>
<feature type="domain" description="HTH La-type RNA-binding" evidence="4">
    <location>
        <begin position="21"/>
        <end position="114"/>
    </location>
</feature>
<dbReference type="Gene3D" id="1.10.10.10">
    <property type="entry name" value="Winged helix-like DNA-binding domain superfamily/Winged helix DNA-binding domain"/>
    <property type="match status" value="1"/>
</dbReference>
<dbReference type="EMBL" id="KL198016">
    <property type="protein sequence ID" value="KDQ21237.1"/>
    <property type="molecule type" value="Genomic_DNA"/>
</dbReference>
<dbReference type="STRING" id="930990.A0A067NAT7"/>
<dbReference type="SUPFAM" id="SSF46785">
    <property type="entry name" value="Winged helix' DNA-binding domain"/>
    <property type="match status" value="1"/>
</dbReference>
<dbReference type="PROSITE" id="PS50102">
    <property type="entry name" value="RRM"/>
    <property type="match status" value="1"/>
</dbReference>
<dbReference type="InterPro" id="IPR036390">
    <property type="entry name" value="WH_DNA-bd_sf"/>
</dbReference>
<feature type="domain" description="RRM" evidence="3">
    <location>
        <begin position="119"/>
        <end position="196"/>
    </location>
</feature>
<dbReference type="InterPro" id="IPR012677">
    <property type="entry name" value="Nucleotide-bd_a/b_plait_sf"/>
</dbReference>
<accession>A0A067NAT7</accession>
<dbReference type="SUPFAM" id="SSF54928">
    <property type="entry name" value="RNA-binding domain, RBD"/>
    <property type="match status" value="1"/>
</dbReference>
<dbReference type="InterPro" id="IPR035979">
    <property type="entry name" value="RBD_domain_sf"/>
</dbReference>
<dbReference type="AlphaFoldDB" id="A0A067NAT7"/>
<dbReference type="Pfam" id="PF00076">
    <property type="entry name" value="RRM_1"/>
    <property type="match status" value="1"/>
</dbReference>
<dbReference type="Gene3D" id="3.30.70.330">
    <property type="match status" value="1"/>
</dbReference>
<dbReference type="Proteomes" id="UP000027195">
    <property type="component" value="Unassembled WGS sequence"/>
</dbReference>
<dbReference type="PROSITE" id="PS50961">
    <property type="entry name" value="HTH_LA"/>
    <property type="match status" value="1"/>
</dbReference>
<dbReference type="GO" id="GO:1990904">
    <property type="term" value="C:ribonucleoprotein complex"/>
    <property type="evidence" value="ECO:0007669"/>
    <property type="project" value="InterPro"/>
</dbReference>
<dbReference type="GO" id="GO:0005634">
    <property type="term" value="C:nucleus"/>
    <property type="evidence" value="ECO:0007669"/>
    <property type="project" value="InterPro"/>
</dbReference>
<dbReference type="OrthoDB" id="439993at2759"/>
<dbReference type="InterPro" id="IPR000504">
    <property type="entry name" value="RRM_dom"/>
</dbReference>
<keyword evidence="6" id="KW-1185">Reference proteome</keyword>
<dbReference type="HOGENOM" id="CLU_630019_0_0_1"/>
<dbReference type="PRINTS" id="PR00302">
    <property type="entry name" value="LUPUSLA"/>
</dbReference>
<protein>
    <recommendedName>
        <fullName evidence="7">RRM domain-containing protein</fullName>
    </recommendedName>
</protein>
<evidence type="ECO:0000259" key="4">
    <source>
        <dbReference type="PROSITE" id="PS50961"/>
    </source>
</evidence>
<dbReference type="SMART" id="SM00360">
    <property type="entry name" value="RRM"/>
    <property type="match status" value="1"/>
</dbReference>
<dbReference type="InterPro" id="IPR002344">
    <property type="entry name" value="Lupus_La"/>
</dbReference>
<evidence type="ECO:0000256" key="1">
    <source>
        <dbReference type="ARBA" id="ARBA00022884"/>
    </source>
</evidence>
<dbReference type="GO" id="GO:0006396">
    <property type="term" value="P:RNA processing"/>
    <property type="evidence" value="ECO:0007669"/>
    <property type="project" value="InterPro"/>
</dbReference>
<sequence>MNPASASPTVLVGPSSGLKIRLAPPSESKSALKLTEYYLSDQYLPFHNGVWALYNEQLSHWIPIDQFARYGKMADFQQKGVSWLAEALRTSNGVIEVDERGKSIRRIHKVPNYQGQLKRTVLAEGFGGQTTREELWQFFGGYGRVNDVQMSCFTDGAFDGRAFCEFTHERPAEEIVRADPAPQWGEQLLRVSCKQVALANLLAKAYCKARMKTNNIRTRSAVDQFCEDEKIAVVERYIIRNLRKELLDEESKGPTFYLEFGISTLTVQADGTLRSEDVKWEEACTLQFTMEQSAGGSAEWNAEWNSLKAPLLPYFDFVSHIKKASGSQGTIGFSRRLNEDDIQLVGSEITKLCGQKLTWARASLAEERALMLEWANMEAKRVAAALKEDQSGVGGSTLTRERKMKAKRVKRRVEYGIRRREGKIARDLIRRRREE</sequence>
<evidence type="ECO:0000313" key="6">
    <source>
        <dbReference type="Proteomes" id="UP000027195"/>
    </source>
</evidence>
<dbReference type="InterPro" id="IPR036388">
    <property type="entry name" value="WH-like_DNA-bd_sf"/>
</dbReference>
<evidence type="ECO:0000256" key="2">
    <source>
        <dbReference type="PROSITE-ProRule" id="PRU00332"/>
    </source>
</evidence>
<dbReference type="GO" id="GO:0003723">
    <property type="term" value="F:RNA binding"/>
    <property type="evidence" value="ECO:0007669"/>
    <property type="project" value="UniProtKB-UniRule"/>
</dbReference>
<evidence type="ECO:0008006" key="7">
    <source>
        <dbReference type="Google" id="ProtNLM"/>
    </source>
</evidence>
<dbReference type="InParanoid" id="A0A067NAT7"/>
<dbReference type="InterPro" id="IPR006630">
    <property type="entry name" value="La_HTH"/>
</dbReference>
<name>A0A067NAT7_BOTB1</name>
<keyword evidence="1 2" id="KW-0694">RNA-binding</keyword>
<proteinExistence type="predicted"/>
<gene>
    <name evidence="5" type="ORF">BOTBODRAFT_168550</name>
</gene>
<dbReference type="SMART" id="SM00715">
    <property type="entry name" value="LA"/>
    <property type="match status" value="1"/>
</dbReference>
<evidence type="ECO:0000313" key="5">
    <source>
        <dbReference type="EMBL" id="KDQ21237.1"/>
    </source>
</evidence>
<evidence type="ECO:0000259" key="3">
    <source>
        <dbReference type="PROSITE" id="PS50102"/>
    </source>
</evidence>
<organism evidence="5 6">
    <name type="scientific">Botryobasidium botryosum (strain FD-172 SS1)</name>
    <dbReference type="NCBI Taxonomy" id="930990"/>
    <lineage>
        <taxon>Eukaryota</taxon>
        <taxon>Fungi</taxon>
        <taxon>Dikarya</taxon>
        <taxon>Basidiomycota</taxon>
        <taxon>Agaricomycotina</taxon>
        <taxon>Agaricomycetes</taxon>
        <taxon>Cantharellales</taxon>
        <taxon>Botryobasidiaceae</taxon>
        <taxon>Botryobasidium</taxon>
    </lineage>
</organism>